<keyword evidence="1" id="KW-0472">Membrane</keyword>
<protein>
    <submittedName>
        <fullName evidence="2">Uncharacterized protein</fullName>
    </submittedName>
</protein>
<proteinExistence type="predicted"/>
<dbReference type="AlphaFoldDB" id="K0YXT0"/>
<keyword evidence="1" id="KW-0812">Transmembrane</keyword>
<dbReference type="HOGENOM" id="CLU_2434275_0_0_11"/>
<evidence type="ECO:0000313" key="2">
    <source>
        <dbReference type="EMBL" id="EJZ88473.1"/>
    </source>
</evidence>
<evidence type="ECO:0000256" key="1">
    <source>
        <dbReference type="SAM" id="Phobius"/>
    </source>
</evidence>
<keyword evidence="1" id="KW-1133">Transmembrane helix</keyword>
<feature type="transmembrane region" description="Helical" evidence="1">
    <location>
        <begin position="38"/>
        <end position="56"/>
    </location>
</feature>
<evidence type="ECO:0000313" key="3">
    <source>
        <dbReference type="Proteomes" id="UP000006075"/>
    </source>
</evidence>
<sequence>MSHKNAGRKGYVAICTGAAALVCAGRVAFEGLAHASCVLFVLPLVILSVLGLVSYVSDCDGKYKWLAMGVTVVATSVALRLLFGIPAVFR</sequence>
<gene>
    <name evidence="2" type="ORF">HMPREF9240_00111</name>
</gene>
<dbReference type="Proteomes" id="UP000006075">
    <property type="component" value="Unassembled WGS sequence"/>
</dbReference>
<accession>K0YXT0</accession>
<keyword evidence="3" id="KW-1185">Reference proteome</keyword>
<dbReference type="EMBL" id="AGWP01000001">
    <property type="protein sequence ID" value="EJZ88473.1"/>
    <property type="molecule type" value="Genomic_DNA"/>
</dbReference>
<name>K0YXT0_9ACTO</name>
<comment type="caution">
    <text evidence="2">The sequence shown here is derived from an EMBL/GenBank/DDBJ whole genome shotgun (WGS) entry which is preliminary data.</text>
</comment>
<feature type="transmembrane region" description="Helical" evidence="1">
    <location>
        <begin position="65"/>
        <end position="89"/>
    </location>
</feature>
<organism evidence="2 3">
    <name type="scientific">Winkia neuii BV029A5</name>
    <dbReference type="NCBI Taxonomy" id="888439"/>
    <lineage>
        <taxon>Bacteria</taxon>
        <taxon>Bacillati</taxon>
        <taxon>Actinomycetota</taxon>
        <taxon>Actinomycetes</taxon>
        <taxon>Actinomycetales</taxon>
        <taxon>Actinomycetaceae</taxon>
        <taxon>Winkia</taxon>
    </lineage>
</organism>
<reference evidence="2 3" key="1">
    <citation type="submission" date="2012-07" db="EMBL/GenBank/DDBJ databases">
        <title>The Genome Sequence of Actinomyces neuii subsp. anitratus BVS029A5.</title>
        <authorList>
            <consortium name="The Broad Institute Genome Sequencing Platform"/>
            <person name="Earl A."/>
            <person name="Ward D."/>
            <person name="Feldgarden M."/>
            <person name="Gevers D."/>
            <person name="Saerens B."/>
            <person name="Vaneechoutte M."/>
            <person name="Walker B."/>
            <person name="Young S.K."/>
            <person name="Zeng Q."/>
            <person name="Gargeya S."/>
            <person name="Fitzgerald M."/>
            <person name="Haas B."/>
            <person name="Abouelleil A."/>
            <person name="Alvarado L."/>
            <person name="Arachchi H.M."/>
            <person name="Berlin A."/>
            <person name="Chapman S.B."/>
            <person name="Goldberg J."/>
            <person name="Griggs A."/>
            <person name="Gujja S."/>
            <person name="Hansen M."/>
            <person name="Howarth C."/>
            <person name="Imamovic A."/>
            <person name="Larimer J."/>
            <person name="McCowen C."/>
            <person name="Montmayeur A."/>
            <person name="Murphy C."/>
            <person name="Neiman D."/>
            <person name="Pearson M."/>
            <person name="Priest M."/>
            <person name="Roberts A."/>
            <person name="Saif S."/>
            <person name="Shea T."/>
            <person name="Sisk P."/>
            <person name="Sykes S."/>
            <person name="Wortman J."/>
            <person name="Nusbaum C."/>
            <person name="Birren B."/>
        </authorList>
    </citation>
    <scope>NUCLEOTIDE SEQUENCE [LARGE SCALE GENOMIC DNA]</scope>
    <source>
        <strain evidence="2 3">BVS029A5</strain>
    </source>
</reference>